<dbReference type="PANTHER" id="PTHR31472:SF5">
    <property type="entry name" value="OS05G0244600 PROTEIN"/>
    <property type="match status" value="1"/>
</dbReference>
<dbReference type="AlphaFoldDB" id="A0A1R2C1F2"/>
<feature type="compositionally biased region" description="Basic residues" evidence="1">
    <location>
        <begin position="1"/>
        <end position="11"/>
    </location>
</feature>
<dbReference type="Proteomes" id="UP000187209">
    <property type="component" value="Unassembled WGS sequence"/>
</dbReference>
<name>A0A1R2C1F2_9CILI</name>
<proteinExistence type="predicted"/>
<dbReference type="SUPFAM" id="SSF50249">
    <property type="entry name" value="Nucleic acid-binding proteins"/>
    <property type="match status" value="1"/>
</dbReference>
<organism evidence="3 4">
    <name type="scientific">Stentor coeruleus</name>
    <dbReference type="NCBI Taxonomy" id="5963"/>
    <lineage>
        <taxon>Eukaryota</taxon>
        <taxon>Sar</taxon>
        <taxon>Alveolata</taxon>
        <taxon>Ciliophora</taxon>
        <taxon>Postciliodesmatophora</taxon>
        <taxon>Heterotrichea</taxon>
        <taxon>Heterotrichida</taxon>
        <taxon>Stentoridae</taxon>
        <taxon>Stentor</taxon>
    </lineage>
</organism>
<evidence type="ECO:0000313" key="3">
    <source>
        <dbReference type="EMBL" id="OMJ82817.1"/>
    </source>
</evidence>
<dbReference type="EMBL" id="MPUH01000325">
    <property type="protein sequence ID" value="OMJ82817.1"/>
    <property type="molecule type" value="Genomic_DNA"/>
</dbReference>
<evidence type="ECO:0000259" key="2">
    <source>
        <dbReference type="Pfam" id="PF21473"/>
    </source>
</evidence>
<reference evidence="3 4" key="1">
    <citation type="submission" date="2016-11" db="EMBL/GenBank/DDBJ databases">
        <title>The macronuclear genome of Stentor coeruleus: a giant cell with tiny introns.</title>
        <authorList>
            <person name="Slabodnick M."/>
            <person name="Ruby J.G."/>
            <person name="Reiff S.B."/>
            <person name="Swart E.C."/>
            <person name="Gosai S."/>
            <person name="Prabakaran S."/>
            <person name="Witkowska E."/>
            <person name="Larue G.E."/>
            <person name="Fisher S."/>
            <person name="Freeman R.M."/>
            <person name="Gunawardena J."/>
            <person name="Chu W."/>
            <person name="Stover N.A."/>
            <person name="Gregory B.D."/>
            <person name="Nowacki M."/>
            <person name="Derisi J."/>
            <person name="Roy S.W."/>
            <person name="Marshall W.F."/>
            <person name="Sood P."/>
        </authorList>
    </citation>
    <scope>NUCLEOTIDE SEQUENCE [LARGE SCALE GENOMIC DNA]</scope>
    <source>
        <strain evidence="3">WM001</strain>
    </source>
</reference>
<evidence type="ECO:0000256" key="1">
    <source>
        <dbReference type="SAM" id="MobiDB-lite"/>
    </source>
</evidence>
<protein>
    <recommendedName>
        <fullName evidence="2">Single-stranded DNA binding protein Ssb-like OB fold domain-containing protein</fullName>
    </recommendedName>
</protein>
<dbReference type="InterPro" id="IPR012340">
    <property type="entry name" value="NA-bd_OB-fold"/>
</dbReference>
<feature type="compositionally biased region" description="Basic and acidic residues" evidence="1">
    <location>
        <begin position="12"/>
        <end position="25"/>
    </location>
</feature>
<evidence type="ECO:0000313" key="4">
    <source>
        <dbReference type="Proteomes" id="UP000187209"/>
    </source>
</evidence>
<comment type="caution">
    <text evidence="3">The sequence shown here is derived from an EMBL/GenBank/DDBJ whole genome shotgun (WGS) entry which is preliminary data.</text>
</comment>
<dbReference type="Pfam" id="PF21473">
    <property type="entry name" value="OB_Ssb-like"/>
    <property type="match status" value="1"/>
</dbReference>
<feature type="region of interest" description="Disordered" evidence="1">
    <location>
        <begin position="1"/>
        <end position="27"/>
    </location>
</feature>
<accession>A0A1R2C1F2</accession>
<keyword evidence="4" id="KW-1185">Reference proteome</keyword>
<dbReference type="OrthoDB" id="2274046at2759"/>
<gene>
    <name evidence="3" type="ORF">SteCoe_16350</name>
</gene>
<dbReference type="PANTHER" id="PTHR31472">
    <property type="entry name" value="OS05G0244600 PROTEIN"/>
    <property type="match status" value="1"/>
</dbReference>
<feature type="domain" description="Single-stranded DNA binding protein Ssb-like OB fold" evidence="2">
    <location>
        <begin position="71"/>
        <end position="129"/>
    </location>
</feature>
<dbReference type="Gene3D" id="2.40.50.140">
    <property type="entry name" value="Nucleic acid-binding proteins"/>
    <property type="match status" value="1"/>
</dbReference>
<dbReference type="InterPro" id="IPR048970">
    <property type="entry name" value="OB_Ssb-like"/>
</dbReference>
<sequence>MESNRRGRGRGRNNEFRGRNNEFRGRGRRGNNFVQEFEVRKPSFKTVEEICPEMTGVNIKLKVITPGSSSNHEVLMGDSTGSVIVVVHQDSILQSLIENTSVYVRNAFVEMKNDAFIRLKINEWGKIEVAEENFDFVVKKGNNISEVEYTIE</sequence>